<sequence>MTEPLVLLPGMACDVRLFEHQIRHLSQDRAVTFCPITQSDRIEDIARAILPQLPARFALAGLSMGGIVAMELMRRAPERISRLCLMSTDATTDTPQMAAAREPLMISARVGKLDQALAQMMRPETLAPGPGRMAVLDLLRDMGVGLGPDVFVRQMKALQRRPDQQGTLRKIKVPTLILCGAHDRMTSVRRHGFLAELIAGAELRVIEDAGHLPTLETPETVTEYLRAWLTA</sequence>
<dbReference type="STRING" id="639004.SAMN04488239_105242"/>
<evidence type="ECO:0000259" key="1">
    <source>
        <dbReference type="Pfam" id="PF12697"/>
    </source>
</evidence>
<dbReference type="InterPro" id="IPR050266">
    <property type="entry name" value="AB_hydrolase_sf"/>
</dbReference>
<protein>
    <submittedName>
        <fullName evidence="2">Pimeloyl-ACP methyl ester carboxylesterase</fullName>
    </submittedName>
</protein>
<organism evidence="2 3">
    <name type="scientific">Ruegeria marina</name>
    <dbReference type="NCBI Taxonomy" id="639004"/>
    <lineage>
        <taxon>Bacteria</taxon>
        <taxon>Pseudomonadati</taxon>
        <taxon>Pseudomonadota</taxon>
        <taxon>Alphaproteobacteria</taxon>
        <taxon>Rhodobacterales</taxon>
        <taxon>Roseobacteraceae</taxon>
        <taxon>Ruegeria</taxon>
    </lineage>
</organism>
<dbReference type="Gene3D" id="3.40.50.1820">
    <property type="entry name" value="alpha/beta hydrolase"/>
    <property type="match status" value="1"/>
</dbReference>
<keyword evidence="3" id="KW-1185">Reference proteome</keyword>
<dbReference type="EMBL" id="FMZV01000005">
    <property type="protein sequence ID" value="SDD14638.1"/>
    <property type="molecule type" value="Genomic_DNA"/>
</dbReference>
<evidence type="ECO:0000313" key="2">
    <source>
        <dbReference type="EMBL" id="SDD14638.1"/>
    </source>
</evidence>
<dbReference type="PANTHER" id="PTHR43798:SF29">
    <property type="entry name" value="AB HYDROLASE-1 DOMAIN-CONTAINING PROTEIN"/>
    <property type="match status" value="1"/>
</dbReference>
<proteinExistence type="predicted"/>
<reference evidence="3" key="1">
    <citation type="submission" date="2016-10" db="EMBL/GenBank/DDBJ databases">
        <authorList>
            <person name="Varghese N."/>
            <person name="Submissions S."/>
        </authorList>
    </citation>
    <scope>NUCLEOTIDE SEQUENCE [LARGE SCALE GENOMIC DNA]</scope>
    <source>
        <strain evidence="3">CGMCC 1.9108</strain>
    </source>
</reference>
<dbReference type="Pfam" id="PF12697">
    <property type="entry name" value="Abhydrolase_6"/>
    <property type="match status" value="1"/>
</dbReference>
<name>A0A1G6SCL1_9RHOB</name>
<dbReference type="OrthoDB" id="5491135at2"/>
<dbReference type="InterPro" id="IPR029058">
    <property type="entry name" value="AB_hydrolase_fold"/>
</dbReference>
<dbReference type="AlphaFoldDB" id="A0A1G6SCL1"/>
<dbReference type="Proteomes" id="UP000199628">
    <property type="component" value="Unassembled WGS sequence"/>
</dbReference>
<gene>
    <name evidence="2" type="ORF">SAMN04488239_105242</name>
</gene>
<dbReference type="PRINTS" id="PR00111">
    <property type="entry name" value="ABHYDROLASE"/>
</dbReference>
<feature type="domain" description="AB hydrolase-1" evidence="1">
    <location>
        <begin position="40"/>
        <end position="221"/>
    </location>
</feature>
<dbReference type="RefSeq" id="WP_093030549.1">
    <property type="nucleotide sequence ID" value="NZ_FMZV01000005.1"/>
</dbReference>
<accession>A0A1G6SCL1</accession>
<dbReference type="InterPro" id="IPR000073">
    <property type="entry name" value="AB_hydrolase_1"/>
</dbReference>
<dbReference type="SUPFAM" id="SSF53474">
    <property type="entry name" value="alpha/beta-Hydrolases"/>
    <property type="match status" value="1"/>
</dbReference>
<evidence type="ECO:0000313" key="3">
    <source>
        <dbReference type="Proteomes" id="UP000199628"/>
    </source>
</evidence>
<dbReference type="PANTHER" id="PTHR43798">
    <property type="entry name" value="MONOACYLGLYCEROL LIPASE"/>
    <property type="match status" value="1"/>
</dbReference>